<evidence type="ECO:0008006" key="21">
    <source>
        <dbReference type="Google" id="ProtNLM"/>
    </source>
</evidence>
<dbReference type="InterPro" id="IPR001245">
    <property type="entry name" value="Ser-Thr/Tyr_kinase_cat_dom"/>
</dbReference>
<evidence type="ECO:0000313" key="19">
    <source>
        <dbReference type="EnsemblMetazoa" id="AALB001205-PA"/>
    </source>
</evidence>
<protein>
    <recommendedName>
        <fullName evidence="21">Receptor protein-tyrosine kinase</fullName>
    </recommendedName>
</protein>
<evidence type="ECO:0000256" key="4">
    <source>
        <dbReference type="ARBA" id="ARBA00023136"/>
    </source>
</evidence>
<dbReference type="GO" id="GO:0043235">
    <property type="term" value="C:receptor complex"/>
    <property type="evidence" value="ECO:0007669"/>
    <property type="project" value="TreeGrafter"/>
</dbReference>
<comment type="catalytic activity">
    <reaction evidence="9">
        <text>L-tyrosyl-[protein] + ATP = O-phospho-L-tyrosyl-[protein] + ADP + H(+)</text>
        <dbReference type="Rhea" id="RHEA:10596"/>
        <dbReference type="Rhea" id="RHEA-COMP:10136"/>
        <dbReference type="Rhea" id="RHEA-COMP:20101"/>
        <dbReference type="ChEBI" id="CHEBI:15378"/>
        <dbReference type="ChEBI" id="CHEBI:30616"/>
        <dbReference type="ChEBI" id="CHEBI:46858"/>
        <dbReference type="ChEBI" id="CHEBI:61978"/>
        <dbReference type="ChEBI" id="CHEBI:456216"/>
        <dbReference type="EC" id="2.7.10.1"/>
    </reaction>
</comment>
<dbReference type="PROSITE" id="PS50835">
    <property type="entry name" value="IG_LIKE"/>
    <property type="match status" value="4"/>
</dbReference>
<accession>A0A8W7JBN7</accession>
<feature type="transmembrane region" description="Helical" evidence="15">
    <location>
        <begin position="781"/>
        <end position="805"/>
    </location>
</feature>
<dbReference type="InterPro" id="IPR000719">
    <property type="entry name" value="Prot_kinase_dom"/>
</dbReference>
<feature type="binding site" evidence="12">
    <location>
        <position position="1116"/>
    </location>
    <ligand>
        <name>Mg(2+)</name>
        <dbReference type="ChEBI" id="CHEBI:18420"/>
    </ligand>
</feature>
<feature type="binding site" evidence="12">
    <location>
        <position position="1129"/>
    </location>
    <ligand>
        <name>Mg(2+)</name>
        <dbReference type="ChEBI" id="CHEBI:18420"/>
    </ligand>
</feature>
<keyword evidence="4 15" id="KW-0472">Membrane</keyword>
<name>A0A8W7JBN7_ANOAL</name>
<dbReference type="InterPro" id="IPR036179">
    <property type="entry name" value="Ig-like_dom_sf"/>
</dbReference>
<dbReference type="InterPro" id="IPR013783">
    <property type="entry name" value="Ig-like_fold"/>
</dbReference>
<evidence type="ECO:0000256" key="10">
    <source>
        <dbReference type="PIRSR" id="PIRSR000615-1"/>
    </source>
</evidence>
<evidence type="ECO:0000256" key="9">
    <source>
        <dbReference type="ARBA" id="ARBA00051243"/>
    </source>
</evidence>
<evidence type="ECO:0000256" key="16">
    <source>
        <dbReference type="SAM" id="SignalP"/>
    </source>
</evidence>
<keyword evidence="20" id="KW-1185">Reference proteome</keyword>
<dbReference type="InterPro" id="IPR007110">
    <property type="entry name" value="Ig-like_dom"/>
</dbReference>
<evidence type="ECO:0000256" key="11">
    <source>
        <dbReference type="PIRSR" id="PIRSR000615-2"/>
    </source>
</evidence>
<dbReference type="Proteomes" id="UP000069272">
    <property type="component" value="Chromosome 2L"/>
</dbReference>
<feature type="domain" description="Protein kinase" evidence="17">
    <location>
        <begin position="856"/>
        <end position="1247"/>
    </location>
</feature>
<keyword evidence="7" id="KW-0325">Glycoprotein</keyword>
<evidence type="ECO:0000259" key="18">
    <source>
        <dbReference type="PROSITE" id="PS50835"/>
    </source>
</evidence>
<feature type="region of interest" description="Disordered" evidence="14">
    <location>
        <begin position="1358"/>
        <end position="1382"/>
    </location>
</feature>
<evidence type="ECO:0000313" key="20">
    <source>
        <dbReference type="Proteomes" id="UP000069272"/>
    </source>
</evidence>
<evidence type="ECO:0000259" key="17">
    <source>
        <dbReference type="PROSITE" id="PS50011"/>
    </source>
</evidence>
<dbReference type="GO" id="GO:0007399">
    <property type="term" value="P:nervous system development"/>
    <property type="evidence" value="ECO:0007669"/>
    <property type="project" value="UniProtKB-ARBA"/>
</dbReference>
<keyword evidence="2 15" id="KW-0812">Transmembrane</keyword>
<keyword evidence="11 13" id="KW-0067">ATP-binding</keyword>
<feature type="domain" description="Ig-like" evidence="18">
    <location>
        <begin position="245"/>
        <end position="347"/>
    </location>
</feature>
<keyword evidence="16" id="KW-0732">Signal</keyword>
<keyword evidence="11 13" id="KW-0547">Nucleotide-binding</keyword>
<dbReference type="PROSITE" id="PS00109">
    <property type="entry name" value="PROTEIN_KINASE_TYR"/>
    <property type="match status" value="1"/>
</dbReference>
<dbReference type="RefSeq" id="XP_035777345.1">
    <property type="nucleotide sequence ID" value="XM_035921452.1"/>
</dbReference>
<feature type="domain" description="Ig-like" evidence="18">
    <location>
        <begin position="461"/>
        <end position="563"/>
    </location>
</feature>
<keyword evidence="3 15" id="KW-1133">Transmembrane helix</keyword>
<keyword evidence="5" id="KW-1015">Disulfide bond</keyword>
<dbReference type="GeneID" id="118458711"/>
<dbReference type="Pfam" id="PF07679">
    <property type="entry name" value="I-set"/>
    <property type="match status" value="1"/>
</dbReference>
<dbReference type="FunFam" id="1.10.510.10:FF:000373">
    <property type="entry name" value="Receptor protein-tyrosine kinase"/>
    <property type="match status" value="1"/>
</dbReference>
<dbReference type="Pfam" id="PF07714">
    <property type="entry name" value="PK_Tyr_Ser-Thr"/>
    <property type="match status" value="1"/>
</dbReference>
<dbReference type="GO" id="GO:0005524">
    <property type="term" value="F:ATP binding"/>
    <property type="evidence" value="ECO:0007669"/>
    <property type="project" value="UniProtKB-UniRule"/>
</dbReference>
<keyword evidence="8" id="KW-0393">Immunoglobulin domain</keyword>
<evidence type="ECO:0000256" key="3">
    <source>
        <dbReference type="ARBA" id="ARBA00022989"/>
    </source>
</evidence>
<dbReference type="SUPFAM" id="SSF56112">
    <property type="entry name" value="Protein kinase-like (PK-like)"/>
    <property type="match status" value="1"/>
</dbReference>
<dbReference type="PANTHER" id="PTHR24416">
    <property type="entry name" value="TYROSINE-PROTEIN KINASE RECEPTOR"/>
    <property type="match status" value="1"/>
</dbReference>
<feature type="chain" id="PRO_5036465892" description="Receptor protein-tyrosine kinase" evidence="16">
    <location>
        <begin position="25"/>
        <end position="1403"/>
    </location>
</feature>
<feature type="binding site" evidence="13">
    <location>
        <position position="894"/>
    </location>
    <ligand>
        <name>ATP</name>
        <dbReference type="ChEBI" id="CHEBI:30616"/>
    </ligand>
</feature>
<dbReference type="InterPro" id="IPR008266">
    <property type="entry name" value="Tyr_kinase_AS"/>
</dbReference>
<keyword evidence="12" id="KW-0479">Metal-binding</keyword>
<organism evidence="19 20">
    <name type="scientific">Anopheles albimanus</name>
    <name type="common">New world malaria mosquito</name>
    <dbReference type="NCBI Taxonomy" id="7167"/>
    <lineage>
        <taxon>Eukaryota</taxon>
        <taxon>Metazoa</taxon>
        <taxon>Ecdysozoa</taxon>
        <taxon>Arthropoda</taxon>
        <taxon>Hexapoda</taxon>
        <taxon>Insecta</taxon>
        <taxon>Pterygota</taxon>
        <taxon>Neoptera</taxon>
        <taxon>Endopterygota</taxon>
        <taxon>Diptera</taxon>
        <taxon>Nematocera</taxon>
        <taxon>Culicoidea</taxon>
        <taxon>Culicidae</taxon>
        <taxon>Anophelinae</taxon>
        <taxon>Anopheles</taxon>
    </lineage>
</organism>
<dbReference type="PANTHER" id="PTHR24416:SF600">
    <property type="entry name" value="PDGF- AND VEGF-RECEPTOR RELATED, ISOFORM J"/>
    <property type="match status" value="1"/>
</dbReference>
<dbReference type="SMART" id="SM00409">
    <property type="entry name" value="IG"/>
    <property type="match status" value="4"/>
</dbReference>
<dbReference type="GO" id="GO:0046872">
    <property type="term" value="F:metal ion binding"/>
    <property type="evidence" value="ECO:0007669"/>
    <property type="project" value="UniProtKB-KW"/>
</dbReference>
<feature type="domain" description="Ig-like" evidence="18">
    <location>
        <begin position="672"/>
        <end position="772"/>
    </location>
</feature>
<evidence type="ECO:0000256" key="14">
    <source>
        <dbReference type="SAM" id="MobiDB-lite"/>
    </source>
</evidence>
<evidence type="ECO:0000256" key="6">
    <source>
        <dbReference type="ARBA" id="ARBA00023170"/>
    </source>
</evidence>
<feature type="binding site" evidence="11">
    <location>
        <position position="1115"/>
    </location>
    <ligand>
        <name>ATP</name>
        <dbReference type="ChEBI" id="CHEBI:30616"/>
    </ligand>
</feature>
<dbReference type="Gene3D" id="2.60.40.10">
    <property type="entry name" value="Immunoglobulins"/>
    <property type="match status" value="6"/>
</dbReference>
<dbReference type="GO" id="GO:0005886">
    <property type="term" value="C:plasma membrane"/>
    <property type="evidence" value="ECO:0007669"/>
    <property type="project" value="TreeGrafter"/>
</dbReference>
<evidence type="ECO:0000256" key="2">
    <source>
        <dbReference type="ARBA" id="ARBA00022692"/>
    </source>
</evidence>
<dbReference type="PROSITE" id="PS50011">
    <property type="entry name" value="PROTEIN_KINASE_DOM"/>
    <property type="match status" value="1"/>
</dbReference>
<dbReference type="EnsemblMetazoa" id="AALB001205-RA">
    <property type="protein sequence ID" value="AALB001205-PA"/>
    <property type="gene ID" value="AALB001205"/>
</dbReference>
<evidence type="ECO:0000256" key="7">
    <source>
        <dbReference type="ARBA" id="ARBA00023180"/>
    </source>
</evidence>
<dbReference type="GO" id="GO:0007169">
    <property type="term" value="P:cell surface receptor protein tyrosine kinase signaling pathway"/>
    <property type="evidence" value="ECO:0007669"/>
    <property type="project" value="TreeGrafter"/>
</dbReference>
<dbReference type="PIRSF" id="PIRSF000615">
    <property type="entry name" value="TyrPK_CSF1-R"/>
    <property type="match status" value="1"/>
</dbReference>
<feature type="binding site" evidence="11">
    <location>
        <position position="890"/>
    </location>
    <ligand>
        <name>ATP</name>
        <dbReference type="ChEBI" id="CHEBI:30616"/>
    </ligand>
</feature>
<reference evidence="19 20" key="1">
    <citation type="journal article" date="2017" name="G3 (Bethesda)">
        <title>The Physical Genome Mapping of Anopheles albimanus Corrected Scaffold Misassemblies and Identified Interarm Rearrangements in Genus Anopheles.</title>
        <authorList>
            <person name="Artemov G.N."/>
            <person name="Peery A.N."/>
            <person name="Jiang X."/>
            <person name="Tu Z."/>
            <person name="Stegniy V.N."/>
            <person name="Sharakhova M.V."/>
            <person name="Sharakhov I.V."/>
        </authorList>
    </citation>
    <scope>NUCLEOTIDE SEQUENCE [LARGE SCALE GENOMIC DNA]</scope>
    <source>
        <strain evidence="19 20">ALBI9_A</strain>
    </source>
</reference>
<evidence type="ECO:0000256" key="13">
    <source>
        <dbReference type="PROSITE-ProRule" id="PRU10141"/>
    </source>
</evidence>
<feature type="domain" description="Ig-like" evidence="18">
    <location>
        <begin position="38"/>
        <end position="139"/>
    </location>
</feature>
<dbReference type="InterPro" id="IPR011009">
    <property type="entry name" value="Kinase-like_dom_sf"/>
</dbReference>
<dbReference type="CDD" id="cd00192">
    <property type="entry name" value="PTKc"/>
    <property type="match status" value="1"/>
</dbReference>
<dbReference type="FunFam" id="3.30.200.20:FF:000384">
    <property type="entry name" value="Receptor protein-tyrosine kinase"/>
    <property type="match status" value="1"/>
</dbReference>
<dbReference type="InterPro" id="IPR003599">
    <property type="entry name" value="Ig_sub"/>
</dbReference>
<comment type="subcellular location">
    <subcellularLocation>
        <location evidence="1">Membrane</location>
        <topology evidence="1">Single-pass membrane protein</topology>
    </subcellularLocation>
</comment>
<dbReference type="InterPro" id="IPR050122">
    <property type="entry name" value="RTK"/>
</dbReference>
<dbReference type="InterPro" id="IPR013098">
    <property type="entry name" value="Ig_I-set"/>
</dbReference>
<dbReference type="PROSITE" id="PS00107">
    <property type="entry name" value="PROTEIN_KINASE_ATP"/>
    <property type="match status" value="1"/>
</dbReference>
<dbReference type="InterPro" id="IPR003598">
    <property type="entry name" value="Ig_sub2"/>
</dbReference>
<feature type="active site" description="Proton acceptor" evidence="10">
    <location>
        <position position="1111"/>
    </location>
</feature>
<keyword evidence="12" id="KW-0460">Magnesium</keyword>
<evidence type="ECO:0000256" key="5">
    <source>
        <dbReference type="ARBA" id="ARBA00023157"/>
    </source>
</evidence>
<sequence>MFRALIKFSLVIAILSVMIQMLDAKADNDIFVVEDYEPELVPPDETTNLTVGYVVLDFGINWNITCTSDKPIVWTYFEPAYEWEPDVTIINFQLENVYRPYRSELLIKSASAASVGRYYCVNSDAWKEHQKVLLDALVTENTAVTLYVYVNDPDQHLIPLNGGLTFIVYPHENVTFPCKPSLPWINPALCVQNDTCYNITDPTKGFILHYEIFKLKKLSLCCNVNDTTVYNMSLFVAQRRKLLVPLMKGDETRTAFLGESIKLSCSFMYEWHVPEIRWKVPPYSLHIRKDERVRISRLDVKKNSTETDEYLSTQELFIEKATYQDDGNYRCEVSTDDNFLYDSYNLYVRQSGNHYVKLMEKTKTGIINWKLNETSSTLPIEISVQYRSYPREISYTWYKNNDEIIINDTRDSKYIVKKSKYNIKLTIQQPTVHDTNLYSVIVYAANVSKRCNVSVFAYTKPTVQLTSIEAGPYETVQYVCSSTGYPLPEMQLWFKPCDDIPWQNCSIEETRTTGWNETENERKDTLISTNRTYPILANQSGVVYCAAQNTEGNETARADLLVSDLIRQRFDMKRVHPQTIATVGDNVTISCLAVVYYYENKIFFEYKGKKLIKSDRIGASDVRYIGNPSYVWEANFTIKNANLRDSGNISCFLKNRNGARERKDFDLTVVTPSAAEIDNHLNRESLSFELNDTLVLDCVTRGVPEPQVRWFKINASEHEELIPEKNNINVTIRKQKYRSVLSIDSLLRNNSGMYKCEAENKRGKVSKFWTVSIRPVWLKEFMIFSIVSLLLSLIAAIVLFIHFYYKKKKEVEAMKAAGLANFEEGNLDCYNPALALNEQADLLPYNADYEFPMESLVLLEQLGSGAYGVVMKAKAIGIKENESETTVAVKMIKKQADSEAILALVTELKIMIHLGQHVNVVNLLGAVTKNISKRKLMVIVEFCPLGSVQDFLLKRRAHFIDQIIPETGEINRLRRSESGNLYNSQGLKYVTLYFGTKNTVSTRDDAQGESSQEEYPKKRSAVRNVECTSDLQYVPMNSRKNTKGSVFPMKTAHCVEEYINMDVSNEGEESTATMKTEDPVRTVNTTDLICWAAQVACGMEYLASRNVLHGDLAARNVLLCHDNVVKICDFGLARSMYKCDKYKKKQEALLPFKWLALECISDHVFSTFSDIWAYGVFLWELFSLAKSPYPGMDANEELYNKLLQGYRLEKPRYANQAVYDIMLPCWNETPDSRPSFQELKNQFNAMLPDEIREHISKLNEPYVRLNAEKIKRGVKDYLANIVSDKVASFPPDYVNFTASTDVPDEQQHNYEKDLNMTCNQKDKASEIRKRGEMIEMSTRCETISKESVQLPSMAISCRPISSHNSDSLESDDTDDDKSSKLCPLYAVSNPGYITFTKGDGSHS</sequence>
<dbReference type="GO" id="GO:0030154">
    <property type="term" value="P:cell differentiation"/>
    <property type="evidence" value="ECO:0007669"/>
    <property type="project" value="UniProtKB-ARBA"/>
</dbReference>
<dbReference type="Gene3D" id="3.30.200.20">
    <property type="entry name" value="Phosphorylase Kinase, domain 1"/>
    <property type="match status" value="1"/>
</dbReference>
<dbReference type="SMART" id="SM00408">
    <property type="entry name" value="IGc2"/>
    <property type="match status" value="3"/>
</dbReference>
<feature type="binding site" evidence="11">
    <location>
        <begin position="863"/>
        <end position="870"/>
    </location>
    <ligand>
        <name>ATP</name>
        <dbReference type="ChEBI" id="CHEBI:30616"/>
    </ligand>
</feature>
<evidence type="ECO:0000256" key="15">
    <source>
        <dbReference type="SAM" id="Phobius"/>
    </source>
</evidence>
<dbReference type="Gene3D" id="1.10.510.10">
    <property type="entry name" value="Transferase(Phosphotransferase) domain 1"/>
    <property type="match status" value="1"/>
</dbReference>
<evidence type="ECO:0000256" key="12">
    <source>
        <dbReference type="PIRSR" id="PIRSR000615-3"/>
    </source>
</evidence>
<feature type="signal peptide" evidence="16">
    <location>
        <begin position="1"/>
        <end position="24"/>
    </location>
</feature>
<evidence type="ECO:0000256" key="1">
    <source>
        <dbReference type="ARBA" id="ARBA00004167"/>
    </source>
</evidence>
<dbReference type="InterPro" id="IPR017441">
    <property type="entry name" value="Protein_kinase_ATP_BS"/>
</dbReference>
<keyword evidence="6" id="KW-0675">Receptor</keyword>
<dbReference type="SUPFAM" id="SSF48726">
    <property type="entry name" value="Immunoglobulin"/>
    <property type="match status" value="5"/>
</dbReference>
<reference evidence="19" key="2">
    <citation type="submission" date="2022-08" db="UniProtKB">
        <authorList>
            <consortium name="EnsemblMetazoa"/>
        </authorList>
    </citation>
    <scope>IDENTIFICATION</scope>
    <source>
        <strain evidence="19">STECLA/ALBI9_A</strain>
    </source>
</reference>
<proteinExistence type="predicted"/>
<dbReference type="GO" id="GO:0004714">
    <property type="term" value="F:transmembrane receptor protein tyrosine kinase activity"/>
    <property type="evidence" value="ECO:0007669"/>
    <property type="project" value="UniProtKB-EC"/>
</dbReference>
<evidence type="ECO:0000256" key="8">
    <source>
        <dbReference type="ARBA" id="ARBA00023319"/>
    </source>
</evidence>